<keyword evidence="7 8" id="KW-0802">TPR repeat</keyword>
<evidence type="ECO:0000256" key="8">
    <source>
        <dbReference type="PROSITE-ProRule" id="PRU00339"/>
    </source>
</evidence>
<feature type="repeat" description="TPR" evidence="8">
    <location>
        <begin position="87"/>
        <end position="120"/>
    </location>
</feature>
<dbReference type="Gene3D" id="1.25.40.10">
    <property type="entry name" value="Tetratricopeptide repeat domain"/>
    <property type="match status" value="2"/>
</dbReference>
<sequence>MAKGQRAINVQTRSAALKWAEDARRAAAVHRAGNFAEAADLYASLLKREPKNPQVKHMLALCLCRLGRLPEAADALRAAAQGLPDNPDIAAGLGNVLADMGQHAEARAALLRALALAPDHTGARAAVMRLAAITGDVDLLRQRMAREPVDADTVVALGKAMIAAGEDPAGAIAEWLRAAQQGMLTFDRVIEEATRASQEARPGEALALFQVAAALKPSDAAIQCNIGALLLDLRRPRDAASALQKALNLNPTHIKSLLNFGALYFNEKKYAEALTYYRRVLALNPDDPAALHGAMNNSRHICQWTGVEEAEADFARRMARDENTHADPFVLLSCHVTPTDHLRAARDYARQQTVAPHDRLPPAPPADPGRRIRIGYLSCDLHRHATAFLAADMLERHDRDTFEIFAYSYGPDDETAMRRRIVAAFDHFVEVGAMTDIEVAHRIREDGIDILVDLKGYTKGCRPRILAARPAPVQVNFLGYPGTMGADFIDYVIGDPIVTPLSAASDYDERIVQLPHSYQPNDSQRAVAITVPTRAECGLPDEAFVFCCFNNTYKITPSVFDIWMRLLDQVPGSVLWLYEANPAARDNLAYVAACQGVEPERLIFAPLVDTADHLARYVHADLFLDTRPYNAHTTASDALWCGVPVVTFPGESFASRVAASLLHAVGLPELATSSAAEYEALALALARDPARLAAFKAHLLEVRPHAPLFDTGAYTRAIETAYLRMHALRVAGRAPEPIVV</sequence>
<gene>
    <name evidence="10" type="ORF">QOZ94_001240</name>
</gene>
<dbReference type="SUPFAM" id="SSF53756">
    <property type="entry name" value="UDP-Glycosyltransferase/glycogen phosphorylase"/>
    <property type="match status" value="1"/>
</dbReference>
<dbReference type="Gene3D" id="3.40.50.11380">
    <property type="match status" value="1"/>
</dbReference>
<dbReference type="SMART" id="SM00028">
    <property type="entry name" value="TPR"/>
    <property type="match status" value="5"/>
</dbReference>
<feature type="domain" description="O-GlcNAc transferase C-terminal" evidence="9">
    <location>
        <begin position="527"/>
        <end position="717"/>
    </location>
</feature>
<evidence type="ECO:0000256" key="1">
    <source>
        <dbReference type="ARBA" id="ARBA00004922"/>
    </source>
</evidence>
<keyword evidence="11" id="KW-1185">Reference proteome</keyword>
<dbReference type="PROSITE" id="PS50293">
    <property type="entry name" value="TPR_REGION"/>
    <property type="match status" value="1"/>
</dbReference>
<evidence type="ECO:0000313" key="10">
    <source>
        <dbReference type="EMBL" id="MDQ0504466.1"/>
    </source>
</evidence>
<dbReference type="PROSITE" id="PS50005">
    <property type="entry name" value="TPR"/>
    <property type="match status" value="3"/>
</dbReference>
<evidence type="ECO:0000259" key="9">
    <source>
        <dbReference type="Pfam" id="PF13844"/>
    </source>
</evidence>
<comment type="pathway">
    <text evidence="1">Protein modification; protein glycosylation.</text>
</comment>
<dbReference type="InterPro" id="IPR019734">
    <property type="entry name" value="TPR_rpt"/>
</dbReference>
<comment type="caution">
    <text evidence="10">The sequence shown here is derived from an EMBL/GenBank/DDBJ whole genome shotgun (WGS) entry which is preliminary data.</text>
</comment>
<proteinExistence type="inferred from homology"/>
<dbReference type="RefSeq" id="WP_237345049.1">
    <property type="nucleotide sequence ID" value="NZ_JABWGX010000007.1"/>
</dbReference>
<accession>A0ABU0LBG0</accession>
<dbReference type="Pfam" id="PF14559">
    <property type="entry name" value="TPR_19"/>
    <property type="match status" value="2"/>
</dbReference>
<keyword evidence="6" id="KW-0677">Repeat</keyword>
<keyword evidence="4" id="KW-0328">Glycosyltransferase</keyword>
<feature type="repeat" description="TPR" evidence="8">
    <location>
        <begin position="254"/>
        <end position="287"/>
    </location>
</feature>
<dbReference type="EC" id="2.4.1.255" evidence="3"/>
<evidence type="ECO:0000256" key="5">
    <source>
        <dbReference type="ARBA" id="ARBA00022679"/>
    </source>
</evidence>
<evidence type="ECO:0000256" key="7">
    <source>
        <dbReference type="ARBA" id="ARBA00022803"/>
    </source>
</evidence>
<dbReference type="SUPFAM" id="SSF48452">
    <property type="entry name" value="TPR-like"/>
    <property type="match status" value="1"/>
</dbReference>
<protein>
    <recommendedName>
        <fullName evidence="3">protein O-GlcNAc transferase</fullName>
        <ecNumber evidence="3">2.4.1.255</ecNumber>
    </recommendedName>
</protein>
<organism evidence="10 11">
    <name type="scientific">Xanthobacter agilis</name>
    <dbReference type="NCBI Taxonomy" id="47492"/>
    <lineage>
        <taxon>Bacteria</taxon>
        <taxon>Pseudomonadati</taxon>
        <taxon>Pseudomonadota</taxon>
        <taxon>Alphaproteobacteria</taxon>
        <taxon>Hyphomicrobiales</taxon>
        <taxon>Xanthobacteraceae</taxon>
        <taxon>Xanthobacter</taxon>
    </lineage>
</organism>
<comment type="similarity">
    <text evidence="2">Belongs to the glycosyltransferase 41 family. O-GlcNAc transferase subfamily.</text>
</comment>
<name>A0ABU0LBG0_XANAG</name>
<dbReference type="Gene3D" id="3.40.50.2000">
    <property type="entry name" value="Glycogen Phosphorylase B"/>
    <property type="match status" value="1"/>
</dbReference>
<feature type="repeat" description="TPR" evidence="8">
    <location>
        <begin position="220"/>
        <end position="253"/>
    </location>
</feature>
<evidence type="ECO:0000256" key="6">
    <source>
        <dbReference type="ARBA" id="ARBA00022737"/>
    </source>
</evidence>
<evidence type="ECO:0000256" key="2">
    <source>
        <dbReference type="ARBA" id="ARBA00005386"/>
    </source>
</evidence>
<dbReference type="PANTHER" id="PTHR44998:SF1">
    <property type="entry name" value="UDP-N-ACETYLGLUCOSAMINE--PEPTIDE N-ACETYLGLUCOSAMINYLTRANSFERASE 110 KDA SUBUNIT"/>
    <property type="match status" value="1"/>
</dbReference>
<reference evidence="10 11" key="1">
    <citation type="submission" date="2023-07" db="EMBL/GenBank/DDBJ databases">
        <title>Genomic Encyclopedia of Type Strains, Phase IV (KMG-IV): sequencing the most valuable type-strain genomes for metagenomic binning, comparative biology and taxonomic classification.</title>
        <authorList>
            <person name="Goeker M."/>
        </authorList>
    </citation>
    <scope>NUCLEOTIDE SEQUENCE [LARGE SCALE GENOMIC DNA]</scope>
    <source>
        <strain evidence="10 11">DSM 3770</strain>
    </source>
</reference>
<evidence type="ECO:0000313" key="11">
    <source>
        <dbReference type="Proteomes" id="UP001241747"/>
    </source>
</evidence>
<dbReference type="EMBL" id="JAUSVY010000002">
    <property type="protein sequence ID" value="MDQ0504466.1"/>
    <property type="molecule type" value="Genomic_DNA"/>
</dbReference>
<dbReference type="Proteomes" id="UP001241747">
    <property type="component" value="Unassembled WGS sequence"/>
</dbReference>
<dbReference type="PANTHER" id="PTHR44998">
    <property type="match status" value="1"/>
</dbReference>
<dbReference type="GO" id="GO:0016740">
    <property type="term" value="F:transferase activity"/>
    <property type="evidence" value="ECO:0007669"/>
    <property type="project" value="UniProtKB-KW"/>
</dbReference>
<evidence type="ECO:0000256" key="3">
    <source>
        <dbReference type="ARBA" id="ARBA00011970"/>
    </source>
</evidence>
<feature type="domain" description="O-GlcNAc transferase C-terminal" evidence="9">
    <location>
        <begin position="368"/>
        <end position="522"/>
    </location>
</feature>
<dbReference type="Pfam" id="PF13844">
    <property type="entry name" value="Glyco_transf_41"/>
    <property type="match status" value="2"/>
</dbReference>
<dbReference type="InterPro" id="IPR029489">
    <property type="entry name" value="OGT/SEC/SPY_C"/>
</dbReference>
<evidence type="ECO:0000256" key="4">
    <source>
        <dbReference type="ARBA" id="ARBA00022676"/>
    </source>
</evidence>
<dbReference type="Pfam" id="PF13181">
    <property type="entry name" value="TPR_8"/>
    <property type="match status" value="1"/>
</dbReference>
<keyword evidence="5 10" id="KW-0808">Transferase</keyword>
<dbReference type="InterPro" id="IPR011990">
    <property type="entry name" value="TPR-like_helical_dom_sf"/>
</dbReference>